<dbReference type="AlphaFoldDB" id="A0AAV4Q1C5"/>
<name>A0AAV4Q1C5_9ARAC</name>
<accession>A0AAV4Q1C5</accession>
<organism evidence="1 2">
    <name type="scientific">Caerostris darwini</name>
    <dbReference type="NCBI Taxonomy" id="1538125"/>
    <lineage>
        <taxon>Eukaryota</taxon>
        <taxon>Metazoa</taxon>
        <taxon>Ecdysozoa</taxon>
        <taxon>Arthropoda</taxon>
        <taxon>Chelicerata</taxon>
        <taxon>Arachnida</taxon>
        <taxon>Araneae</taxon>
        <taxon>Araneomorphae</taxon>
        <taxon>Entelegynae</taxon>
        <taxon>Araneoidea</taxon>
        <taxon>Araneidae</taxon>
        <taxon>Caerostris</taxon>
    </lineage>
</organism>
<evidence type="ECO:0000313" key="1">
    <source>
        <dbReference type="EMBL" id="GIY01982.1"/>
    </source>
</evidence>
<evidence type="ECO:0000313" key="2">
    <source>
        <dbReference type="Proteomes" id="UP001054837"/>
    </source>
</evidence>
<proteinExistence type="predicted"/>
<dbReference type="EMBL" id="BPLQ01003632">
    <property type="protein sequence ID" value="GIY01982.1"/>
    <property type="molecule type" value="Genomic_DNA"/>
</dbReference>
<keyword evidence="2" id="KW-1185">Reference proteome</keyword>
<protein>
    <submittedName>
        <fullName evidence="1">Uncharacterized protein</fullName>
    </submittedName>
</protein>
<reference evidence="1 2" key="1">
    <citation type="submission" date="2021-06" db="EMBL/GenBank/DDBJ databases">
        <title>Caerostris darwini draft genome.</title>
        <authorList>
            <person name="Kono N."/>
            <person name="Arakawa K."/>
        </authorList>
    </citation>
    <scope>NUCLEOTIDE SEQUENCE [LARGE SCALE GENOMIC DNA]</scope>
</reference>
<dbReference type="Proteomes" id="UP001054837">
    <property type="component" value="Unassembled WGS sequence"/>
</dbReference>
<comment type="caution">
    <text evidence="1">The sequence shown here is derived from an EMBL/GenBank/DDBJ whole genome shotgun (WGS) entry which is preliminary data.</text>
</comment>
<gene>
    <name evidence="1" type="ORF">CDAR_298081</name>
</gene>
<sequence>MTINICGYNRHRAFYFLEAETSPGDSILSPAFGHESCKETILEMYFFKSYVLLCHAASTFLYHCDYYQFWYMEDSCPLPPFHKPNGQKFRHRFYS</sequence>